<evidence type="ECO:0000256" key="1">
    <source>
        <dbReference type="ARBA" id="ARBA00022475"/>
    </source>
</evidence>
<feature type="compositionally biased region" description="Low complexity" evidence="7">
    <location>
        <begin position="189"/>
        <end position="201"/>
    </location>
</feature>
<dbReference type="PRINTS" id="PR00781">
    <property type="entry name" value="LIPOSIGPTASE"/>
</dbReference>
<evidence type="ECO:0000256" key="4">
    <source>
        <dbReference type="ARBA" id="ARBA00022801"/>
    </source>
</evidence>
<protein>
    <submittedName>
        <fullName evidence="9">Lipoprotein signal peptidase</fullName>
        <ecNumber evidence="9">3.4.23.36</ecNumber>
    </submittedName>
</protein>
<evidence type="ECO:0000313" key="9">
    <source>
        <dbReference type="EMBL" id="VAW31099.1"/>
    </source>
</evidence>
<dbReference type="GO" id="GO:0006508">
    <property type="term" value="P:proteolysis"/>
    <property type="evidence" value="ECO:0007669"/>
    <property type="project" value="UniProtKB-KW"/>
</dbReference>
<evidence type="ECO:0000256" key="6">
    <source>
        <dbReference type="ARBA" id="ARBA00023136"/>
    </source>
</evidence>
<evidence type="ECO:0000256" key="2">
    <source>
        <dbReference type="ARBA" id="ARBA00022670"/>
    </source>
</evidence>
<accession>A0A3B0V2K1</accession>
<proteinExistence type="inferred from homology"/>
<dbReference type="HAMAP" id="MF_00161">
    <property type="entry name" value="LspA"/>
    <property type="match status" value="1"/>
</dbReference>
<feature type="transmembrane region" description="Helical" evidence="8">
    <location>
        <begin position="150"/>
        <end position="172"/>
    </location>
</feature>
<evidence type="ECO:0000256" key="3">
    <source>
        <dbReference type="ARBA" id="ARBA00022692"/>
    </source>
</evidence>
<dbReference type="PANTHER" id="PTHR33695:SF1">
    <property type="entry name" value="LIPOPROTEIN SIGNAL PEPTIDASE"/>
    <property type="match status" value="1"/>
</dbReference>
<feature type="region of interest" description="Disordered" evidence="7">
    <location>
        <begin position="189"/>
        <end position="211"/>
    </location>
</feature>
<dbReference type="EMBL" id="UOEU01000156">
    <property type="protein sequence ID" value="VAW31099.1"/>
    <property type="molecule type" value="Genomic_DNA"/>
</dbReference>
<keyword evidence="4 9" id="KW-0378">Hydrolase</keyword>
<dbReference type="PANTHER" id="PTHR33695">
    <property type="entry name" value="LIPOPROTEIN SIGNAL PEPTIDASE"/>
    <property type="match status" value="1"/>
</dbReference>
<dbReference type="InterPro" id="IPR001872">
    <property type="entry name" value="Peptidase_A8"/>
</dbReference>
<sequence length="211" mass="23399">MNEPNLTQLDEPETAVPTQNQPIATLSERMILFIIALLSIGADQTSKFLVEANLDLFEVYAPIPSLEAYFRFFHISNTGAAFGLFEGAGGLFRYLAIIVSLGIIYYNQVLPGRQRLLRLALGLQMGGALGNMIDRFRIGHVTDFIDIGPWYIFNLADLSVVTGAIILGWLLLQESRELRAAQKQEIAAQQETAQTEPAEVAILPQMDSDRE</sequence>
<keyword evidence="6 8" id="KW-0472">Membrane</keyword>
<dbReference type="Pfam" id="PF01252">
    <property type="entry name" value="Peptidase_A8"/>
    <property type="match status" value="1"/>
</dbReference>
<dbReference type="GO" id="GO:0016020">
    <property type="term" value="C:membrane"/>
    <property type="evidence" value="ECO:0007669"/>
    <property type="project" value="InterPro"/>
</dbReference>
<reference evidence="9" key="1">
    <citation type="submission" date="2018-06" db="EMBL/GenBank/DDBJ databases">
        <authorList>
            <person name="Zhirakovskaya E."/>
        </authorList>
    </citation>
    <scope>NUCLEOTIDE SEQUENCE</scope>
</reference>
<evidence type="ECO:0000256" key="7">
    <source>
        <dbReference type="SAM" id="MobiDB-lite"/>
    </source>
</evidence>
<organism evidence="9">
    <name type="scientific">hydrothermal vent metagenome</name>
    <dbReference type="NCBI Taxonomy" id="652676"/>
    <lineage>
        <taxon>unclassified sequences</taxon>
        <taxon>metagenomes</taxon>
        <taxon>ecological metagenomes</taxon>
    </lineage>
</organism>
<dbReference type="NCBIfam" id="TIGR00077">
    <property type="entry name" value="lspA"/>
    <property type="match status" value="1"/>
</dbReference>
<feature type="transmembrane region" description="Helical" evidence="8">
    <location>
        <begin position="91"/>
        <end position="107"/>
    </location>
</feature>
<evidence type="ECO:0000256" key="5">
    <source>
        <dbReference type="ARBA" id="ARBA00022989"/>
    </source>
</evidence>
<dbReference type="GO" id="GO:0004190">
    <property type="term" value="F:aspartic-type endopeptidase activity"/>
    <property type="evidence" value="ECO:0007669"/>
    <property type="project" value="UniProtKB-EC"/>
</dbReference>
<dbReference type="EC" id="3.4.23.36" evidence="9"/>
<keyword evidence="3 8" id="KW-0812">Transmembrane</keyword>
<gene>
    <name evidence="9" type="ORF">MNBD_CHLOROFLEXI01-4357</name>
</gene>
<name>A0A3B0V2K1_9ZZZZ</name>
<keyword evidence="9" id="KW-0449">Lipoprotein</keyword>
<keyword evidence="2" id="KW-0645">Protease</keyword>
<evidence type="ECO:0000256" key="8">
    <source>
        <dbReference type="SAM" id="Phobius"/>
    </source>
</evidence>
<keyword evidence="5 8" id="KW-1133">Transmembrane helix</keyword>
<keyword evidence="1" id="KW-1003">Cell membrane</keyword>
<dbReference type="AlphaFoldDB" id="A0A3B0V2K1"/>